<feature type="transmembrane region" description="Helical" evidence="4">
    <location>
        <begin position="509"/>
        <end position="529"/>
    </location>
</feature>
<proteinExistence type="inferred from homology"/>
<dbReference type="FunFam" id="3.40.50.2000:FF:000189">
    <property type="entry name" value="UDP-glucuronosyltransferase 2B14-like Protein"/>
    <property type="match status" value="1"/>
</dbReference>
<comment type="caution">
    <text evidence="5">The sequence shown here is derived from an EMBL/GenBank/DDBJ whole genome shotgun (WGS) entry which is preliminary data.</text>
</comment>
<dbReference type="PANTHER" id="PTHR48043">
    <property type="entry name" value="EG:EG0003.4 PROTEIN-RELATED"/>
    <property type="match status" value="1"/>
</dbReference>
<dbReference type="InterPro" id="IPR002213">
    <property type="entry name" value="UDP_glucos_trans"/>
</dbReference>
<gene>
    <name evidence="5" type="ORF">DCHRY22_LOCUS6125</name>
</gene>
<keyword evidence="4" id="KW-0472">Membrane</keyword>
<evidence type="ECO:0000313" key="6">
    <source>
        <dbReference type="Proteomes" id="UP000789524"/>
    </source>
</evidence>
<comment type="similarity">
    <text evidence="1">Belongs to the UDP-glycosyltransferase family.</text>
</comment>
<keyword evidence="4" id="KW-1133">Transmembrane helix</keyword>
<dbReference type="GO" id="GO:0008194">
    <property type="term" value="F:UDP-glycosyltransferase activity"/>
    <property type="evidence" value="ECO:0007669"/>
    <property type="project" value="InterPro"/>
</dbReference>
<evidence type="ECO:0000256" key="1">
    <source>
        <dbReference type="ARBA" id="ARBA00009995"/>
    </source>
</evidence>
<keyword evidence="2" id="KW-0328">Glycosyltransferase</keyword>
<keyword evidence="4" id="KW-0812">Transmembrane</keyword>
<evidence type="ECO:0000256" key="2">
    <source>
        <dbReference type="ARBA" id="ARBA00022676"/>
    </source>
</evidence>
<dbReference type="PANTHER" id="PTHR48043:SF145">
    <property type="entry name" value="FI06409P-RELATED"/>
    <property type="match status" value="1"/>
</dbReference>
<evidence type="ECO:0000313" key="5">
    <source>
        <dbReference type="EMBL" id="CAG9565239.1"/>
    </source>
</evidence>
<protein>
    <submittedName>
        <fullName evidence="5">(African queen) hypothetical protein</fullName>
    </submittedName>
</protein>
<dbReference type="Pfam" id="PF00201">
    <property type="entry name" value="UDPGT"/>
    <property type="match status" value="1"/>
</dbReference>
<accession>A0A8J2W2R4</accession>
<keyword evidence="6" id="KW-1185">Reference proteome</keyword>
<dbReference type="CDD" id="cd03784">
    <property type="entry name" value="GT1_Gtf-like"/>
    <property type="match status" value="1"/>
</dbReference>
<name>A0A8J2W2R4_9NEOP</name>
<dbReference type="AlphaFoldDB" id="A0A8J2W2R4"/>
<dbReference type="OrthoDB" id="5835829at2759"/>
<reference evidence="5" key="1">
    <citation type="submission" date="2021-09" db="EMBL/GenBank/DDBJ databases">
        <authorList>
            <person name="Martin H S."/>
        </authorList>
    </citation>
    <scope>NUCLEOTIDE SEQUENCE</scope>
</reference>
<dbReference type="Proteomes" id="UP000789524">
    <property type="component" value="Unassembled WGS sequence"/>
</dbReference>
<keyword evidence="3" id="KW-0808">Transferase</keyword>
<evidence type="ECO:0000256" key="4">
    <source>
        <dbReference type="SAM" id="Phobius"/>
    </source>
</evidence>
<sequence length="574" mass="64789">MVLKGSLGVEGLVIRPKRGWRYLVDWSYHTQSVSSCIGMQALLCLALCCATVHAASILAVLPTNTKSHHVMYGRIIQALATNGHNITVITHFPMKNPPPNVEEINLAGTIPDLANNLTKQQSTFKPDTIRNLENIIKECVHACDVVSQHAEVKALVNSSKTFDLVIVEVFGSECFLPFGKRFNAPVVGLLSSVPLPWLNDQLGNPEETAYVPAYMMGYGQHMNLFERFINTIAVIWAKAFYMNKSQIPSQIIADRLFGQGPRLEALAQNYSLVLSNSHFSINEVRPLVPALVEVGGLHLDNTQQLPKELRNLLDNADEGIIYWSFGSMSRIETIPYTQLKQIFAAISELPQTVLVKMNKKMLPGNLTVPDNIYAMDWIPQYKTLCHPNVILFISHGGLLGTQEAVACSVPILMVPLYADQALNARAMSDRGVARIVTLRESTTEIWREALRQLLTNTRYKQKAIELRDKFMDRPLPPLETGLYWIEYVIRHRGAHHLRSPALDLTYAEYHLLDVAALIIAITATITYILHKLFRYLCTRCVRWCKKHTVIEKGLFIRNSSLFQCFLWLYKVKPN</sequence>
<evidence type="ECO:0000256" key="3">
    <source>
        <dbReference type="ARBA" id="ARBA00022679"/>
    </source>
</evidence>
<dbReference type="EMBL" id="CAKASE010000053">
    <property type="protein sequence ID" value="CAG9565239.1"/>
    <property type="molecule type" value="Genomic_DNA"/>
</dbReference>
<organism evidence="5 6">
    <name type="scientific">Danaus chrysippus</name>
    <name type="common">African queen</name>
    <dbReference type="NCBI Taxonomy" id="151541"/>
    <lineage>
        <taxon>Eukaryota</taxon>
        <taxon>Metazoa</taxon>
        <taxon>Ecdysozoa</taxon>
        <taxon>Arthropoda</taxon>
        <taxon>Hexapoda</taxon>
        <taxon>Insecta</taxon>
        <taxon>Pterygota</taxon>
        <taxon>Neoptera</taxon>
        <taxon>Endopterygota</taxon>
        <taxon>Lepidoptera</taxon>
        <taxon>Glossata</taxon>
        <taxon>Ditrysia</taxon>
        <taxon>Papilionoidea</taxon>
        <taxon>Nymphalidae</taxon>
        <taxon>Danainae</taxon>
        <taxon>Danaini</taxon>
        <taxon>Danaina</taxon>
        <taxon>Danaus</taxon>
        <taxon>Anosia</taxon>
    </lineage>
</organism>
<dbReference type="SUPFAM" id="SSF53756">
    <property type="entry name" value="UDP-Glycosyltransferase/glycogen phosphorylase"/>
    <property type="match status" value="1"/>
</dbReference>
<dbReference type="InterPro" id="IPR050271">
    <property type="entry name" value="UDP-glycosyltransferase"/>
</dbReference>
<dbReference type="Gene3D" id="3.40.50.2000">
    <property type="entry name" value="Glycogen Phosphorylase B"/>
    <property type="match status" value="1"/>
</dbReference>